<name>A0A3B0RVU0_9ZZZZ</name>
<feature type="transmembrane region" description="Helical" evidence="1">
    <location>
        <begin position="44"/>
        <end position="63"/>
    </location>
</feature>
<dbReference type="EMBL" id="UOEE01000199">
    <property type="protein sequence ID" value="VAV95221.1"/>
    <property type="molecule type" value="Genomic_DNA"/>
</dbReference>
<keyword evidence="1" id="KW-0812">Transmembrane</keyword>
<keyword evidence="1" id="KW-1133">Transmembrane helix</keyword>
<evidence type="ECO:0000313" key="2">
    <source>
        <dbReference type="EMBL" id="VAV95221.1"/>
    </source>
</evidence>
<keyword evidence="1" id="KW-0472">Membrane</keyword>
<reference evidence="2" key="1">
    <citation type="submission" date="2018-06" db="EMBL/GenBank/DDBJ databases">
        <authorList>
            <person name="Zhirakovskaya E."/>
        </authorList>
    </citation>
    <scope>NUCLEOTIDE SEQUENCE</scope>
</reference>
<evidence type="ECO:0000256" key="1">
    <source>
        <dbReference type="SAM" id="Phobius"/>
    </source>
</evidence>
<feature type="transmembrane region" description="Helical" evidence="1">
    <location>
        <begin position="75"/>
        <end position="95"/>
    </location>
</feature>
<protein>
    <recommendedName>
        <fullName evidence="3">VanZ-like domain-containing protein</fullName>
    </recommendedName>
</protein>
<gene>
    <name evidence="2" type="ORF">MNBD_ALPHA06-1984</name>
</gene>
<accession>A0A3B0RVU0</accession>
<organism evidence="2">
    <name type="scientific">hydrothermal vent metagenome</name>
    <dbReference type="NCBI Taxonomy" id="652676"/>
    <lineage>
        <taxon>unclassified sequences</taxon>
        <taxon>metagenomes</taxon>
        <taxon>ecological metagenomes</taxon>
    </lineage>
</organism>
<evidence type="ECO:0008006" key="3">
    <source>
        <dbReference type="Google" id="ProtNLM"/>
    </source>
</evidence>
<sequence length="131" mass="14423">MKNVIAKYTNLLAAPAFWLVLLAITILSLWPGHAEPPTSPWTDKVNHGLAYFALGVTFLAKTLSKQVTPIFSRKLLRGFLLLWAFSGLMELIQGTQMIGRTSSFLDLLANAGGLALAIIFGQIILLAWQRK</sequence>
<proteinExistence type="predicted"/>
<feature type="transmembrane region" description="Helical" evidence="1">
    <location>
        <begin position="107"/>
        <end position="128"/>
    </location>
</feature>
<dbReference type="AlphaFoldDB" id="A0A3B0RVU0"/>